<keyword evidence="4 5" id="KW-0472">Membrane</keyword>
<dbReference type="NCBIfam" id="NF037982">
    <property type="entry name" value="Nramp_1"/>
    <property type="match status" value="1"/>
</dbReference>
<evidence type="ECO:0000256" key="3">
    <source>
        <dbReference type="ARBA" id="ARBA00022989"/>
    </source>
</evidence>
<feature type="transmembrane region" description="Helical" evidence="5">
    <location>
        <begin position="421"/>
        <end position="439"/>
    </location>
</feature>
<feature type="transmembrane region" description="Helical" evidence="5">
    <location>
        <begin position="357"/>
        <end position="376"/>
    </location>
</feature>
<evidence type="ECO:0000256" key="5">
    <source>
        <dbReference type="SAM" id="Phobius"/>
    </source>
</evidence>
<evidence type="ECO:0000313" key="6">
    <source>
        <dbReference type="EMBL" id="GAA0880067.1"/>
    </source>
</evidence>
<keyword evidence="2 5" id="KW-0812">Transmembrane</keyword>
<feature type="transmembrane region" description="Helical" evidence="5">
    <location>
        <begin position="311"/>
        <end position="332"/>
    </location>
</feature>
<name>A0ABN1N309_9BACT</name>
<dbReference type="Proteomes" id="UP001500469">
    <property type="component" value="Unassembled WGS sequence"/>
</dbReference>
<keyword evidence="3 5" id="KW-1133">Transmembrane helix</keyword>
<organism evidence="6 7">
    <name type="scientific">Algoriphagus jejuensis</name>
    <dbReference type="NCBI Taxonomy" id="419934"/>
    <lineage>
        <taxon>Bacteria</taxon>
        <taxon>Pseudomonadati</taxon>
        <taxon>Bacteroidota</taxon>
        <taxon>Cytophagia</taxon>
        <taxon>Cytophagales</taxon>
        <taxon>Cyclobacteriaceae</taxon>
        <taxon>Algoriphagus</taxon>
    </lineage>
</organism>
<comment type="caution">
    <text evidence="6">The sequence shown here is derived from an EMBL/GenBank/DDBJ whole genome shotgun (WGS) entry which is preliminary data.</text>
</comment>
<protein>
    <submittedName>
        <fullName evidence="6">Nramp family divalent metal transporter</fullName>
    </submittedName>
</protein>
<evidence type="ECO:0000256" key="1">
    <source>
        <dbReference type="ARBA" id="ARBA00004141"/>
    </source>
</evidence>
<feature type="transmembrane region" description="Helical" evidence="5">
    <location>
        <begin position="255"/>
        <end position="282"/>
    </location>
</feature>
<feature type="transmembrane region" description="Helical" evidence="5">
    <location>
        <begin position="202"/>
        <end position="225"/>
    </location>
</feature>
<feature type="transmembrane region" description="Helical" evidence="5">
    <location>
        <begin position="132"/>
        <end position="148"/>
    </location>
</feature>
<feature type="transmembrane region" description="Helical" evidence="5">
    <location>
        <begin position="48"/>
        <end position="68"/>
    </location>
</feature>
<evidence type="ECO:0000256" key="2">
    <source>
        <dbReference type="ARBA" id="ARBA00022692"/>
    </source>
</evidence>
<feature type="transmembrane region" description="Helical" evidence="5">
    <location>
        <begin position="160"/>
        <end position="182"/>
    </location>
</feature>
<dbReference type="RefSeq" id="WP_343853081.1">
    <property type="nucleotide sequence ID" value="NZ_BAAAFI010000039.1"/>
</dbReference>
<feature type="transmembrane region" description="Helical" evidence="5">
    <location>
        <begin position="20"/>
        <end position="42"/>
    </location>
</feature>
<feature type="transmembrane region" description="Helical" evidence="5">
    <location>
        <begin position="382"/>
        <end position="401"/>
    </location>
</feature>
<dbReference type="PANTHER" id="PTHR11706:SF3">
    <property type="entry name" value="METAL ION TRANSPORT PROTEIN"/>
    <property type="match status" value="1"/>
</dbReference>
<gene>
    <name evidence="6" type="ORF">GCM10009119_30370</name>
</gene>
<sequence>MNPKSIQNPPESFFKKLRFLGPGFILSASIVGSGELIATTVLGAKAGFITFWVILISCLIKVAIQLEFGKNAIVSGRPLMQEFNRLDGPTFGKANWAVWSTFLLTSFKILQIGGMIGGSAIVLNLIFPSFPINLWLVLIGLSLSLLIFKNYYHLIEKASTLMVFGFTMFTIASLIGLFYTPFRFTLDDVLSGLTFDLPQKVLFVAIGAFGITGVASDEIIAYTYWCQEKGYAAYVGANDGSESWRQRARGWTKIMYLDAFLAMIIYTLVTAAFYLLGAAVLYGRSEIPDGNDLINYLANIYTDSLGSGARFGYLAGAFFALYSSIFASLAYWSRLYPDVFCELGWIRRGDELQRKKWVGILAWLFPIIWVITYLFIKLPGIMVLSGGVVASVLLLVVVAAAIKFRAKNRELKLTSGLGSELMFWLSAAAILGVSAYGIWKLF</sequence>
<keyword evidence="7" id="KW-1185">Reference proteome</keyword>
<evidence type="ECO:0000256" key="4">
    <source>
        <dbReference type="ARBA" id="ARBA00023136"/>
    </source>
</evidence>
<comment type="subcellular location">
    <subcellularLocation>
        <location evidence="1">Membrane</location>
        <topology evidence="1">Multi-pass membrane protein</topology>
    </subcellularLocation>
</comment>
<accession>A0ABN1N309</accession>
<dbReference type="EMBL" id="BAAAFI010000039">
    <property type="protein sequence ID" value="GAA0880067.1"/>
    <property type="molecule type" value="Genomic_DNA"/>
</dbReference>
<dbReference type="InterPro" id="IPR001046">
    <property type="entry name" value="NRAMP_fam"/>
</dbReference>
<proteinExistence type="predicted"/>
<evidence type="ECO:0000313" key="7">
    <source>
        <dbReference type="Proteomes" id="UP001500469"/>
    </source>
</evidence>
<dbReference type="PANTHER" id="PTHR11706">
    <property type="entry name" value="SOLUTE CARRIER PROTEIN FAMILY 11 MEMBER"/>
    <property type="match status" value="1"/>
</dbReference>
<reference evidence="7" key="1">
    <citation type="journal article" date="2019" name="Int. J. Syst. Evol. Microbiol.">
        <title>The Global Catalogue of Microorganisms (GCM) 10K type strain sequencing project: providing services to taxonomists for standard genome sequencing and annotation.</title>
        <authorList>
            <consortium name="The Broad Institute Genomics Platform"/>
            <consortium name="The Broad Institute Genome Sequencing Center for Infectious Disease"/>
            <person name="Wu L."/>
            <person name="Ma J."/>
        </authorList>
    </citation>
    <scope>NUCLEOTIDE SEQUENCE [LARGE SCALE GENOMIC DNA]</scope>
    <source>
        <strain evidence="7">JCM 16112</strain>
    </source>
</reference>